<dbReference type="InterPro" id="IPR029064">
    <property type="entry name" value="Ribosomal_eL30-like_sf"/>
</dbReference>
<dbReference type="GO" id="GO:0001682">
    <property type="term" value="P:tRNA 5'-leader removal"/>
    <property type="evidence" value="ECO:0000318"/>
    <property type="project" value="GO_Central"/>
</dbReference>
<dbReference type="AlphaFoldDB" id="F6SHW8"/>
<evidence type="ECO:0000313" key="3">
    <source>
        <dbReference type="Ensembl" id="ENSXETP00000007410"/>
    </source>
</evidence>
<dbReference type="Pfam" id="PF01248">
    <property type="entry name" value="Ribosomal_L7Ae"/>
    <property type="match status" value="1"/>
</dbReference>
<sequence>MAAKVAKGSTRKSKPIVVKTSLNNPYEIAWNTVVGEEMQFILKTLTDTFKDLGLKKVEIAKKPRKSKQVKTRKGNNSEKAETKKESSEATKSEGVQDDPEKSGWTRNDLRKELAIGINEVTRGLEKNELSLVLVCKSAKPEMITKHLIELSVSRETPACQLPRLSENIGPALGLKSVLALGFKKNSDVFIEELKSVIPRIPPLNLPWLKRGLPKAAASGEDDETMEKASSEPLASRKRKHGGSEAETKDAGDIKLQALKVKRIVPNPNKIRKIKKKKLKK</sequence>
<dbReference type="Ensembl" id="ENSXETT00000122054">
    <property type="protein sequence ID" value="ENSXETP00000117994"/>
    <property type="gene ID" value="ENSXETG00000003419"/>
</dbReference>
<evidence type="ECO:0000313" key="4">
    <source>
        <dbReference type="Proteomes" id="UP000008143"/>
    </source>
</evidence>
<name>F6SHW8_XENTR</name>
<dbReference type="Xenbase" id="XB-GENE-943258">
    <property type="gene designation" value="rpp38"/>
</dbReference>
<dbReference type="GeneID" id="100379676"/>
<dbReference type="eggNOG" id="KOG3387">
    <property type="taxonomic scope" value="Eukaryota"/>
</dbReference>
<reference evidence="3" key="1">
    <citation type="journal article" date="2010" name="Science">
        <title>The genome of the Western clawed frog Xenopus tropicalis.</title>
        <authorList>
            <person name="Hellsten U."/>
            <person name="Harland R.M."/>
            <person name="Gilchrist M.J."/>
            <person name="Hendrix D."/>
            <person name="Jurka J."/>
            <person name="Kapitonov V."/>
            <person name="Ovcharenko I."/>
            <person name="Putnam N.H."/>
            <person name="Shu S."/>
            <person name="Taher L."/>
            <person name="Blitz I.L."/>
            <person name="Blumberg B."/>
            <person name="Dichmann D.S."/>
            <person name="Dubchak I."/>
            <person name="Amaya E."/>
            <person name="Detter J.C."/>
            <person name="Fletcher R."/>
            <person name="Gerhard D.S."/>
            <person name="Goodstein D."/>
            <person name="Graves T."/>
            <person name="Grigoriev I.V."/>
            <person name="Grimwood J."/>
            <person name="Kawashima T."/>
            <person name="Lindquist E."/>
            <person name="Lucas S.M."/>
            <person name="Mead P.E."/>
            <person name="Mitros T."/>
            <person name="Ogino H."/>
            <person name="Ohta Y."/>
            <person name="Poliakov A.V."/>
            <person name="Pollet N."/>
            <person name="Robert J."/>
            <person name="Salamov A."/>
            <person name="Sater A.K."/>
            <person name="Schmutz J."/>
            <person name="Terry A."/>
            <person name="Vize P.D."/>
            <person name="Warren W.C."/>
            <person name="Wells D."/>
            <person name="Wills A."/>
            <person name="Wilson R.K."/>
            <person name="Zimmerman L.B."/>
            <person name="Zorn A.M."/>
            <person name="Grainger R."/>
            <person name="Grammer T."/>
            <person name="Khokha M.K."/>
            <person name="Richardson P.M."/>
            <person name="Rokhsar D.S."/>
        </authorList>
    </citation>
    <scope>NUCLEOTIDE SEQUENCE [LARGE SCALE GENOMIC DNA]</scope>
    <source>
        <strain evidence="3">Nigerian</strain>
    </source>
</reference>
<dbReference type="CTD" id="10557"/>
<reference evidence="3" key="2">
    <citation type="submission" date="2011-06" db="UniProtKB">
        <authorList>
            <consortium name="Ensembl"/>
        </authorList>
    </citation>
    <scope>IDENTIFICATION</scope>
</reference>
<dbReference type="HOGENOM" id="CLU_082744_0_0_1"/>
<evidence type="ECO:0000313" key="6">
    <source>
        <dbReference type="RefSeq" id="XP_002934635.1"/>
    </source>
</evidence>
<dbReference type="GeneTree" id="ENSGT00390000007526"/>
<evidence type="ECO:0000259" key="2">
    <source>
        <dbReference type="Pfam" id="PF01248"/>
    </source>
</evidence>
<feature type="domain" description="Ribosomal protein eL8/eL30/eS12/Gadd45" evidence="2">
    <location>
        <begin position="111"/>
        <end position="187"/>
    </location>
</feature>
<reference evidence="5 6" key="3">
    <citation type="submission" date="2025-04" db="UniProtKB">
        <authorList>
            <consortium name="RefSeq"/>
        </authorList>
    </citation>
    <scope>IDENTIFICATION</scope>
    <source>
        <strain evidence="5 6">Nigerian</strain>
        <tissue evidence="5 6">Liver and blood</tissue>
    </source>
</reference>
<dbReference type="RefSeq" id="XP_002934635.1">
    <property type="nucleotide sequence ID" value="XM_002934589.5"/>
</dbReference>
<dbReference type="AGR" id="Xenbase:XB-GENE-943258"/>
<dbReference type="Bgee" id="ENSXETG00000003419">
    <property type="expression patterns" value="Expressed in ovary and 13 other cell types or tissues"/>
</dbReference>
<feature type="region of interest" description="Disordered" evidence="1">
    <location>
        <begin position="216"/>
        <end position="252"/>
    </location>
</feature>
<feature type="compositionally biased region" description="Basic and acidic residues" evidence="1">
    <location>
        <begin position="75"/>
        <end position="91"/>
    </location>
</feature>
<evidence type="ECO:0000313" key="5">
    <source>
        <dbReference type="RefSeq" id="XP_002934634.1"/>
    </source>
</evidence>
<dbReference type="Ensembl" id="ENSXETT00000007410">
    <property type="protein sequence ID" value="ENSXETP00000007410"/>
    <property type="gene ID" value="ENSXETG00000003419"/>
</dbReference>
<proteinExistence type="predicted"/>
<feature type="compositionally biased region" description="Basic residues" evidence="1">
    <location>
        <begin position="63"/>
        <end position="73"/>
    </location>
</feature>
<dbReference type="OMA" id="HVPWLQG"/>
<feature type="region of interest" description="Disordered" evidence="1">
    <location>
        <begin position="63"/>
        <end position="104"/>
    </location>
</feature>
<dbReference type="GO" id="GO:0033204">
    <property type="term" value="F:ribonuclease P RNA binding"/>
    <property type="evidence" value="ECO:0000318"/>
    <property type="project" value="GO_Central"/>
</dbReference>
<evidence type="ECO:0000256" key="1">
    <source>
        <dbReference type="SAM" id="MobiDB-lite"/>
    </source>
</evidence>
<dbReference type="GO" id="GO:0030681">
    <property type="term" value="C:multimeric ribonuclease P complex"/>
    <property type="evidence" value="ECO:0000318"/>
    <property type="project" value="GO_Central"/>
</dbReference>
<dbReference type="KEGG" id="xtr:100379676"/>
<dbReference type="SUPFAM" id="SSF55315">
    <property type="entry name" value="L30e-like"/>
    <property type="match status" value="1"/>
</dbReference>
<dbReference type="PANTHER" id="PTHR46948">
    <property type="entry name" value="RIBONUCLEASE P PROTEIN SUBUNIT P38"/>
    <property type="match status" value="1"/>
</dbReference>
<dbReference type="GO" id="GO:0000172">
    <property type="term" value="C:ribonuclease MRP complex"/>
    <property type="evidence" value="ECO:0007669"/>
    <property type="project" value="InterPro"/>
</dbReference>
<dbReference type="InterPro" id="IPR004038">
    <property type="entry name" value="Ribosomal_eL8/eL30/eS12/Gad45"/>
</dbReference>
<dbReference type="PANTHER" id="PTHR46948:SF1">
    <property type="entry name" value="RIBONUCLEASE P PROTEIN SUBUNIT P38"/>
    <property type="match status" value="1"/>
</dbReference>
<organism evidence="3">
    <name type="scientific">Xenopus tropicalis</name>
    <name type="common">Western clawed frog</name>
    <name type="synonym">Silurana tropicalis</name>
    <dbReference type="NCBI Taxonomy" id="8364"/>
    <lineage>
        <taxon>Eukaryota</taxon>
        <taxon>Metazoa</taxon>
        <taxon>Chordata</taxon>
        <taxon>Craniata</taxon>
        <taxon>Vertebrata</taxon>
        <taxon>Euteleostomi</taxon>
        <taxon>Amphibia</taxon>
        <taxon>Batrachia</taxon>
        <taxon>Anura</taxon>
        <taxon>Pipoidea</taxon>
        <taxon>Pipidae</taxon>
        <taxon>Xenopodinae</taxon>
        <taxon>Xenopus</taxon>
        <taxon>Silurana</taxon>
    </lineage>
</organism>
<dbReference type="RefSeq" id="XP_002934634.1">
    <property type="nucleotide sequence ID" value="XM_002934588.5"/>
</dbReference>
<dbReference type="GO" id="GO:0001650">
    <property type="term" value="C:fibrillar center"/>
    <property type="evidence" value="ECO:0000318"/>
    <property type="project" value="GO_Central"/>
</dbReference>
<keyword evidence="4" id="KW-1185">Reference proteome</keyword>
<dbReference type="Proteomes" id="UP000008143">
    <property type="component" value="Chromosome 6"/>
</dbReference>
<protein>
    <submittedName>
        <fullName evidence="5 6">Ribonuclease P protein subunit p38</fullName>
    </submittedName>
    <submittedName>
        <fullName evidence="3">Ribonuclease P/MRP 38kDa subunit</fullName>
    </submittedName>
</protein>
<gene>
    <name evidence="3 5 6 7" type="primary">rpp38</name>
</gene>
<accession>F6SHW8</accession>
<evidence type="ECO:0000313" key="7">
    <source>
        <dbReference type="Xenbase" id="XB-GENE-943258"/>
    </source>
</evidence>
<dbReference type="InterPro" id="IPR042848">
    <property type="entry name" value="Rpp38"/>
</dbReference>
<dbReference type="Gene3D" id="3.30.1330.30">
    <property type="match status" value="1"/>
</dbReference>
<dbReference type="GO" id="GO:0005655">
    <property type="term" value="C:nucleolar ribonuclease P complex"/>
    <property type="evidence" value="ECO:0007669"/>
    <property type="project" value="InterPro"/>
</dbReference>
<dbReference type="ExpressionAtlas" id="F6SHW8">
    <property type="expression patterns" value="baseline and differential"/>
</dbReference>
<dbReference type="OrthoDB" id="20109at2759"/>
<feature type="compositionally biased region" description="Basic and acidic residues" evidence="1">
    <location>
        <begin position="241"/>
        <end position="252"/>
    </location>
</feature>